<dbReference type="RefSeq" id="WP_268041159.1">
    <property type="nucleotide sequence ID" value="NZ_JAPQER010000004.1"/>
</dbReference>
<organism evidence="1 2">
    <name type="scientific">Clostridium aestuarii</name>
    <dbReference type="NCBI Taxonomy" id="338193"/>
    <lineage>
        <taxon>Bacteria</taxon>
        <taxon>Bacillati</taxon>
        <taxon>Bacillota</taxon>
        <taxon>Clostridia</taxon>
        <taxon>Eubacteriales</taxon>
        <taxon>Clostridiaceae</taxon>
        <taxon>Clostridium</taxon>
    </lineage>
</organism>
<evidence type="ECO:0000313" key="2">
    <source>
        <dbReference type="Proteomes" id="UP001078443"/>
    </source>
</evidence>
<gene>
    <name evidence="1" type="ORF">OW763_10835</name>
</gene>
<protein>
    <submittedName>
        <fullName evidence="1">Uncharacterized protein</fullName>
    </submittedName>
</protein>
<sequence>MDKLMLLYNVLDKARKMKKVKTKVEVKINHNNKIFDRKFIINIDGDKIDGKNVNKRSKVRKSRIAYVMMFIDIINRIIIKEGSSRKLISLKIKDFDELTEEANEIIKDYMENSKGIKNKFNYMTDMLASGSSTSEILDTIKEFKKLDISMKDIEPKALAVEIEVDNNLNMNSLKLYGKGIHVEDFKPVVIEFKEKFM</sequence>
<dbReference type="Proteomes" id="UP001078443">
    <property type="component" value="Unassembled WGS sequence"/>
</dbReference>
<keyword evidence="2" id="KW-1185">Reference proteome</keyword>
<proteinExistence type="predicted"/>
<evidence type="ECO:0000313" key="1">
    <source>
        <dbReference type="EMBL" id="MCY6484836.1"/>
    </source>
</evidence>
<dbReference type="EMBL" id="JAPQER010000004">
    <property type="protein sequence ID" value="MCY6484836.1"/>
    <property type="molecule type" value="Genomic_DNA"/>
</dbReference>
<reference evidence="1" key="1">
    <citation type="submission" date="2022-12" db="EMBL/GenBank/DDBJ databases">
        <authorList>
            <person name="Wang J."/>
        </authorList>
    </citation>
    <scope>NUCLEOTIDE SEQUENCE</scope>
    <source>
        <strain evidence="1">HY-45-18</strain>
    </source>
</reference>
<accession>A0ABT4D0T0</accession>
<name>A0ABT4D0T0_9CLOT</name>
<comment type="caution">
    <text evidence="1">The sequence shown here is derived from an EMBL/GenBank/DDBJ whole genome shotgun (WGS) entry which is preliminary data.</text>
</comment>